<dbReference type="GO" id="GO:0015074">
    <property type="term" value="P:DNA integration"/>
    <property type="evidence" value="ECO:0007669"/>
    <property type="project" value="UniProtKB-KW"/>
</dbReference>
<dbReference type="InterPro" id="IPR002104">
    <property type="entry name" value="Integrase_catalytic"/>
</dbReference>
<feature type="domain" description="Core-binding (CB)" evidence="7">
    <location>
        <begin position="44"/>
        <end position="126"/>
    </location>
</feature>
<dbReference type="Proteomes" id="UP000217895">
    <property type="component" value="Plasmid Plasmid2 dna"/>
</dbReference>
<dbReference type="InterPro" id="IPR013762">
    <property type="entry name" value="Integrase-like_cat_sf"/>
</dbReference>
<dbReference type="SUPFAM" id="SSF56349">
    <property type="entry name" value="DNA breaking-rejoining enzymes"/>
    <property type="match status" value="1"/>
</dbReference>
<dbReference type="AlphaFoldDB" id="A0A1Z4JSM5"/>
<keyword evidence="8" id="KW-0614">Plasmid</keyword>
<dbReference type="PANTHER" id="PTHR30349:SF41">
    <property type="entry name" value="INTEGRASE_RECOMBINASE PROTEIN MJ0367-RELATED"/>
    <property type="match status" value="1"/>
</dbReference>
<evidence type="ECO:0000259" key="7">
    <source>
        <dbReference type="PROSITE" id="PS51900"/>
    </source>
</evidence>
<keyword evidence="9" id="KW-1185">Reference proteome</keyword>
<comment type="similarity">
    <text evidence="1">Belongs to the 'phage' integrase family.</text>
</comment>
<dbReference type="PROSITE" id="PS51898">
    <property type="entry name" value="TYR_RECOMBINASE"/>
    <property type="match status" value="1"/>
</dbReference>
<evidence type="ECO:0000313" key="9">
    <source>
        <dbReference type="Proteomes" id="UP000217895"/>
    </source>
</evidence>
<dbReference type="Gene3D" id="1.10.150.130">
    <property type="match status" value="1"/>
</dbReference>
<dbReference type="PROSITE" id="PS51900">
    <property type="entry name" value="CB"/>
    <property type="match status" value="1"/>
</dbReference>
<evidence type="ECO:0000256" key="1">
    <source>
        <dbReference type="ARBA" id="ARBA00008857"/>
    </source>
</evidence>
<geneLocation type="plasmid" evidence="8">
    <name>plasmid2</name>
</geneLocation>
<dbReference type="EMBL" id="AP018205">
    <property type="protein sequence ID" value="BAY59722.1"/>
    <property type="molecule type" value="Genomic_DNA"/>
</dbReference>
<organism evidence="8 9">
    <name type="scientific">Leptolyngbya boryana NIES-2135</name>
    <dbReference type="NCBI Taxonomy" id="1973484"/>
    <lineage>
        <taxon>Bacteria</taxon>
        <taxon>Bacillati</taxon>
        <taxon>Cyanobacteriota</taxon>
        <taxon>Cyanophyceae</taxon>
        <taxon>Leptolyngbyales</taxon>
        <taxon>Leptolyngbyaceae</taxon>
        <taxon>Leptolyngbya group</taxon>
        <taxon>Leptolyngbya</taxon>
    </lineage>
</organism>
<keyword evidence="3 5" id="KW-0238">DNA-binding</keyword>
<evidence type="ECO:0000256" key="5">
    <source>
        <dbReference type="PROSITE-ProRule" id="PRU01248"/>
    </source>
</evidence>
<dbReference type="CDD" id="cd00796">
    <property type="entry name" value="INT_Rci_Hp1_C"/>
    <property type="match status" value="1"/>
</dbReference>
<sequence length="414" mass="47061">MVARSLPQVEAHLIPLPLDDRTSPPRQKGKVATLRLPPTDIRSVKVREFLNAGGFEPNTRRNYERELYRFLLWSELLWSEIKPHHLNAHYLRYLTEEVRTSQGKPLSTSSRNLAVMALRSFFAWLHKTYPDLVPTNPAIGLKGKAIPLPEAQSLTEEEQALVWSAVDQRGETQLRDRALIHILSHGLRAGEVVDLNLGAIGNHTTDGFSGKVLFIADTKTDRPRIVPLDPASWVEIDSYLNWRRSQGEELSCDRPLLLSHHVTRRGERLTYHGIYFAIEKIGELAEIQNLHPHLFRHTYLTELLLDDIDPTHARRLGGIESESVFRRYTLRAEQEAAINAFFRNCQKRQQSLGSAGLNNALPFAPLKTEDQAQAEKLKIARNLLREGVALEIVARSLGLSFQTLQDLQYAEDFA</sequence>
<dbReference type="GO" id="GO:0003677">
    <property type="term" value="F:DNA binding"/>
    <property type="evidence" value="ECO:0007669"/>
    <property type="project" value="UniProtKB-UniRule"/>
</dbReference>
<reference evidence="8 9" key="1">
    <citation type="submission" date="2017-06" db="EMBL/GenBank/DDBJ databases">
        <title>Genome sequencing of cyanobaciteial culture collection at National Institute for Environmental Studies (NIES).</title>
        <authorList>
            <person name="Hirose Y."/>
            <person name="Shimura Y."/>
            <person name="Fujisawa T."/>
            <person name="Nakamura Y."/>
            <person name="Kawachi M."/>
        </authorList>
    </citation>
    <scope>NUCLEOTIDE SEQUENCE [LARGE SCALE GENOMIC DNA]</scope>
    <source>
        <strain evidence="8 9">NIES-2135</strain>
        <plasmid evidence="9">Plasmid Plasmid2 dna</plasmid>
    </source>
</reference>
<keyword evidence="2" id="KW-0229">DNA integration</keyword>
<protein>
    <submittedName>
        <fullName evidence="8">Phage integrase family protein</fullName>
    </submittedName>
</protein>
<evidence type="ECO:0000313" key="8">
    <source>
        <dbReference type="EMBL" id="BAY59722.1"/>
    </source>
</evidence>
<feature type="domain" description="Tyr recombinase" evidence="6">
    <location>
        <begin position="147"/>
        <end position="341"/>
    </location>
</feature>
<accession>A0A1Z4JSM5</accession>
<evidence type="ECO:0000256" key="4">
    <source>
        <dbReference type="ARBA" id="ARBA00023172"/>
    </source>
</evidence>
<dbReference type="Gene3D" id="1.10.443.10">
    <property type="entry name" value="Intergrase catalytic core"/>
    <property type="match status" value="1"/>
</dbReference>
<proteinExistence type="inferred from homology"/>
<dbReference type="PANTHER" id="PTHR30349">
    <property type="entry name" value="PHAGE INTEGRASE-RELATED"/>
    <property type="match status" value="1"/>
</dbReference>
<dbReference type="InterPro" id="IPR010998">
    <property type="entry name" value="Integrase_recombinase_N"/>
</dbReference>
<dbReference type="GO" id="GO:0006310">
    <property type="term" value="P:DNA recombination"/>
    <property type="evidence" value="ECO:0007669"/>
    <property type="project" value="UniProtKB-KW"/>
</dbReference>
<dbReference type="Pfam" id="PF00589">
    <property type="entry name" value="Phage_integrase"/>
    <property type="match status" value="1"/>
</dbReference>
<dbReference type="InterPro" id="IPR011010">
    <property type="entry name" value="DNA_brk_join_enz"/>
</dbReference>
<evidence type="ECO:0000256" key="2">
    <source>
        <dbReference type="ARBA" id="ARBA00022908"/>
    </source>
</evidence>
<dbReference type="InterPro" id="IPR004107">
    <property type="entry name" value="Integrase_SAM-like_N"/>
</dbReference>
<gene>
    <name evidence="8" type="ORF">NIES2135_65990</name>
</gene>
<dbReference type="Pfam" id="PF02899">
    <property type="entry name" value="Phage_int_SAM_1"/>
    <property type="match status" value="1"/>
</dbReference>
<evidence type="ECO:0000259" key="6">
    <source>
        <dbReference type="PROSITE" id="PS51898"/>
    </source>
</evidence>
<evidence type="ECO:0000256" key="3">
    <source>
        <dbReference type="ARBA" id="ARBA00023125"/>
    </source>
</evidence>
<dbReference type="InterPro" id="IPR044068">
    <property type="entry name" value="CB"/>
</dbReference>
<dbReference type="InterPro" id="IPR050090">
    <property type="entry name" value="Tyrosine_recombinase_XerCD"/>
</dbReference>
<name>A0A1Z4JSM5_LEPBY</name>
<keyword evidence="4" id="KW-0233">DNA recombination</keyword>